<accession>A0ABV9A792</accession>
<protein>
    <submittedName>
        <fullName evidence="2">IS481 family transposase</fullName>
    </submittedName>
</protein>
<dbReference type="Pfam" id="PF13683">
    <property type="entry name" value="rve_3"/>
    <property type="match status" value="1"/>
</dbReference>
<dbReference type="RefSeq" id="WP_386449454.1">
    <property type="nucleotide sequence ID" value="NZ_JBHSFH010000007.1"/>
</dbReference>
<evidence type="ECO:0000259" key="1">
    <source>
        <dbReference type="PROSITE" id="PS50994"/>
    </source>
</evidence>
<evidence type="ECO:0000313" key="2">
    <source>
        <dbReference type="EMBL" id="MFC4495484.1"/>
    </source>
</evidence>
<name>A0ABV9A792_9ACTN</name>
<dbReference type="InterPro" id="IPR036397">
    <property type="entry name" value="RNaseH_sf"/>
</dbReference>
<dbReference type="Pfam" id="PF13565">
    <property type="entry name" value="HTH_32"/>
    <property type="match status" value="1"/>
</dbReference>
<dbReference type="PROSITE" id="PS50994">
    <property type="entry name" value="INTEGRASE"/>
    <property type="match status" value="1"/>
</dbReference>
<dbReference type="InterPro" id="IPR012337">
    <property type="entry name" value="RNaseH-like_sf"/>
</dbReference>
<proteinExistence type="predicted"/>
<dbReference type="InterPro" id="IPR047656">
    <property type="entry name" value="IS481-like_transpos"/>
</dbReference>
<dbReference type="SUPFAM" id="SSF53098">
    <property type="entry name" value="Ribonuclease H-like"/>
    <property type="match status" value="1"/>
</dbReference>
<sequence length="598" mass="65021">MSVVEQRYRAVLAVLAGATVTEVAAQVGVSRQTVSGWKSRYGAAGLAGLVDRSRRPASCPHQASAEVEAAVCELRRKHPRWGPVRIAHVLERGGAVSPAPSRMTVYRILLRHGLVEPGVRRRKRSDYKRWQRDRPMQLWQMDIVGGVMLVDPLTGELSEAKVVTGVDDHSRYCVIASVVERATGRAVCAAFAGALQRFGVPEEVLTDNGKQFTDRFGRGGEVLFDRICRENGIAHRLTQPASPTTTGKIERFHQTLRRELLDDCGAFESVEAAQMALDAWVEEYNSSRPHQALEMQSPADRFASVSEQERAVLGVRVPGALALVPQQRTAPVLPEPVDAVEPVPADPSEAVPWEHGGPVEFERVVPASGNLQVADKQFWLGPARAGLTVTFWADTAVIHLLIAGARVKTVRSHLSVADLARLAARGGRAAGPAPLPAGDAVAFEVDRLVNNSGVVSLGGHRVLAAEILGGRQVGVRIEKETLSFFDPSSRELLRVRPNPLSPGEVQRLRGLRPAGPPPRPRVEPVRVQRRISSQGTIMVCRQVVSLGRTYAGQTVTVHVSESTFTVELDGQARVVRRTTDLPVRNIKADKPHEGSDVV</sequence>
<dbReference type="PANTHER" id="PTHR35004:SF6">
    <property type="entry name" value="TRANSPOSASE"/>
    <property type="match status" value="1"/>
</dbReference>
<dbReference type="InterPro" id="IPR009057">
    <property type="entry name" value="Homeodomain-like_sf"/>
</dbReference>
<feature type="domain" description="Integrase catalytic" evidence="1">
    <location>
        <begin position="131"/>
        <end position="306"/>
    </location>
</feature>
<dbReference type="SUPFAM" id="SSF46689">
    <property type="entry name" value="Homeodomain-like"/>
    <property type="match status" value="1"/>
</dbReference>
<dbReference type="NCBIfam" id="NF033577">
    <property type="entry name" value="transpos_IS481"/>
    <property type="match status" value="1"/>
</dbReference>
<dbReference type="InterPro" id="IPR001584">
    <property type="entry name" value="Integrase_cat-core"/>
</dbReference>
<organism evidence="2 3">
    <name type="scientific">Streptomyces ovatisporus</name>
    <dbReference type="NCBI Taxonomy" id="1128682"/>
    <lineage>
        <taxon>Bacteria</taxon>
        <taxon>Bacillati</taxon>
        <taxon>Actinomycetota</taxon>
        <taxon>Actinomycetes</taxon>
        <taxon>Kitasatosporales</taxon>
        <taxon>Streptomycetaceae</taxon>
        <taxon>Streptomyces</taxon>
    </lineage>
</organism>
<gene>
    <name evidence="2" type="ORF">ACFPA8_15235</name>
</gene>
<comment type="caution">
    <text evidence="2">The sequence shown here is derived from an EMBL/GenBank/DDBJ whole genome shotgun (WGS) entry which is preliminary data.</text>
</comment>
<reference evidence="3" key="1">
    <citation type="journal article" date="2019" name="Int. J. Syst. Evol. Microbiol.">
        <title>The Global Catalogue of Microorganisms (GCM) 10K type strain sequencing project: providing services to taxonomists for standard genome sequencing and annotation.</title>
        <authorList>
            <consortium name="The Broad Institute Genomics Platform"/>
            <consortium name="The Broad Institute Genome Sequencing Center for Infectious Disease"/>
            <person name="Wu L."/>
            <person name="Ma J."/>
        </authorList>
    </citation>
    <scope>NUCLEOTIDE SEQUENCE [LARGE SCALE GENOMIC DNA]</scope>
    <source>
        <strain evidence="3">CGMCC 4.7357</strain>
    </source>
</reference>
<dbReference type="PANTHER" id="PTHR35004">
    <property type="entry name" value="TRANSPOSASE RV3428C-RELATED"/>
    <property type="match status" value="1"/>
</dbReference>
<evidence type="ECO:0000313" key="3">
    <source>
        <dbReference type="Proteomes" id="UP001595997"/>
    </source>
</evidence>
<dbReference type="Proteomes" id="UP001595997">
    <property type="component" value="Unassembled WGS sequence"/>
</dbReference>
<keyword evidence="3" id="KW-1185">Reference proteome</keyword>
<dbReference type="Gene3D" id="3.30.420.10">
    <property type="entry name" value="Ribonuclease H-like superfamily/Ribonuclease H"/>
    <property type="match status" value="1"/>
</dbReference>
<dbReference type="EMBL" id="JBHSFH010000007">
    <property type="protein sequence ID" value="MFC4495484.1"/>
    <property type="molecule type" value="Genomic_DNA"/>
</dbReference>